<sequence>MFTSSSLSPPMALMGNPGIAWSPPSTQSLYPPHHLQTANAGLGSCAIHIRSSSRWRVAPTPV</sequence>
<gene>
    <name evidence="1" type="ORF">BS47DRAFT_1351887</name>
</gene>
<dbReference type="EMBL" id="MU129086">
    <property type="protein sequence ID" value="KAF9507271.1"/>
    <property type="molecule type" value="Genomic_DNA"/>
</dbReference>
<organism evidence="1 2">
    <name type="scientific">Hydnum rufescens UP504</name>
    <dbReference type="NCBI Taxonomy" id="1448309"/>
    <lineage>
        <taxon>Eukaryota</taxon>
        <taxon>Fungi</taxon>
        <taxon>Dikarya</taxon>
        <taxon>Basidiomycota</taxon>
        <taxon>Agaricomycotina</taxon>
        <taxon>Agaricomycetes</taxon>
        <taxon>Cantharellales</taxon>
        <taxon>Hydnaceae</taxon>
        <taxon>Hydnum</taxon>
    </lineage>
</organism>
<dbReference type="AlphaFoldDB" id="A0A9P6AM11"/>
<protein>
    <submittedName>
        <fullName evidence="1">Uncharacterized protein</fullName>
    </submittedName>
</protein>
<evidence type="ECO:0000313" key="2">
    <source>
        <dbReference type="Proteomes" id="UP000886523"/>
    </source>
</evidence>
<name>A0A9P6AM11_9AGAM</name>
<accession>A0A9P6AM11</accession>
<keyword evidence="2" id="KW-1185">Reference proteome</keyword>
<proteinExistence type="predicted"/>
<reference evidence="1" key="1">
    <citation type="journal article" date="2020" name="Nat. Commun.">
        <title>Large-scale genome sequencing of mycorrhizal fungi provides insights into the early evolution of symbiotic traits.</title>
        <authorList>
            <person name="Miyauchi S."/>
            <person name="Kiss E."/>
            <person name="Kuo A."/>
            <person name="Drula E."/>
            <person name="Kohler A."/>
            <person name="Sanchez-Garcia M."/>
            <person name="Morin E."/>
            <person name="Andreopoulos B."/>
            <person name="Barry K.W."/>
            <person name="Bonito G."/>
            <person name="Buee M."/>
            <person name="Carver A."/>
            <person name="Chen C."/>
            <person name="Cichocki N."/>
            <person name="Clum A."/>
            <person name="Culley D."/>
            <person name="Crous P.W."/>
            <person name="Fauchery L."/>
            <person name="Girlanda M."/>
            <person name="Hayes R.D."/>
            <person name="Keri Z."/>
            <person name="LaButti K."/>
            <person name="Lipzen A."/>
            <person name="Lombard V."/>
            <person name="Magnuson J."/>
            <person name="Maillard F."/>
            <person name="Murat C."/>
            <person name="Nolan M."/>
            <person name="Ohm R.A."/>
            <person name="Pangilinan J."/>
            <person name="Pereira M.F."/>
            <person name="Perotto S."/>
            <person name="Peter M."/>
            <person name="Pfister S."/>
            <person name="Riley R."/>
            <person name="Sitrit Y."/>
            <person name="Stielow J.B."/>
            <person name="Szollosi G."/>
            <person name="Zifcakova L."/>
            <person name="Stursova M."/>
            <person name="Spatafora J.W."/>
            <person name="Tedersoo L."/>
            <person name="Vaario L.M."/>
            <person name="Yamada A."/>
            <person name="Yan M."/>
            <person name="Wang P."/>
            <person name="Xu J."/>
            <person name="Bruns T."/>
            <person name="Baldrian P."/>
            <person name="Vilgalys R."/>
            <person name="Dunand C."/>
            <person name="Henrissat B."/>
            <person name="Grigoriev I.V."/>
            <person name="Hibbett D."/>
            <person name="Nagy L.G."/>
            <person name="Martin F.M."/>
        </authorList>
    </citation>
    <scope>NUCLEOTIDE SEQUENCE</scope>
    <source>
        <strain evidence="1">UP504</strain>
    </source>
</reference>
<dbReference type="Proteomes" id="UP000886523">
    <property type="component" value="Unassembled WGS sequence"/>
</dbReference>
<evidence type="ECO:0000313" key="1">
    <source>
        <dbReference type="EMBL" id="KAF9507271.1"/>
    </source>
</evidence>
<comment type="caution">
    <text evidence="1">The sequence shown here is derived from an EMBL/GenBank/DDBJ whole genome shotgun (WGS) entry which is preliminary data.</text>
</comment>